<dbReference type="KEGG" id="mtuh:I917_21460"/>
<evidence type="ECO:0000313" key="1">
    <source>
        <dbReference type="EMBL" id="AGL24634.1"/>
    </source>
</evidence>
<dbReference type="BioCyc" id="MTUB1304279:G13AB-2901-MONOMER"/>
<sequence>MKAGTAHPISEDLPTLVRTLAATTALMLTGDALLVGPDSDAARRVRVLEQMWLNALWGGGKAP</sequence>
<dbReference type="SUPFAM" id="SSF48498">
    <property type="entry name" value="Tetracyclin repressor-like, C-terminal domain"/>
    <property type="match status" value="1"/>
</dbReference>
<proteinExistence type="predicted"/>
<dbReference type="PATRIC" id="fig|1304279.3.peg.4086"/>
<evidence type="ECO:0000313" key="2">
    <source>
        <dbReference type="Proteomes" id="UP000013563"/>
    </source>
</evidence>
<reference evidence="1 2" key="1">
    <citation type="journal article" date="2013" name="Genome Announc.">
        <title>Whole-Genome Sequences of Four Clinical Isolates of Mycobacterium tuberculosis from Tamil Nadu, South India.</title>
        <authorList>
            <person name="Narayanan S."/>
            <person name="Deshpande U."/>
        </authorList>
    </citation>
    <scope>NUCLEOTIDE SEQUENCE [LARGE SCALE GENOMIC DNA]</scope>
    <source>
        <strain evidence="1 2">Haarlem/NITR202</strain>
    </source>
</reference>
<dbReference type="HOGENOM" id="CLU_2881129_0_0_11"/>
<dbReference type="Proteomes" id="UP000013563">
    <property type="component" value="Chromosome"/>
</dbReference>
<accession>R4LZ02</accession>
<gene>
    <name evidence="1" type="ORF">I917_21460</name>
</gene>
<name>R4LZ02_MYCTX</name>
<dbReference type="AlphaFoldDB" id="R4LZ02"/>
<organism evidence="1 2">
    <name type="scientific">Mycobacterium tuberculosis str. Haarlem/NITR202</name>
    <dbReference type="NCBI Taxonomy" id="1304279"/>
    <lineage>
        <taxon>Bacteria</taxon>
        <taxon>Bacillati</taxon>
        <taxon>Actinomycetota</taxon>
        <taxon>Actinomycetes</taxon>
        <taxon>Mycobacteriales</taxon>
        <taxon>Mycobacteriaceae</taxon>
        <taxon>Mycobacterium</taxon>
        <taxon>Mycobacterium tuberculosis complex</taxon>
    </lineage>
</organism>
<dbReference type="EMBL" id="CP004886">
    <property type="protein sequence ID" value="AGL24634.1"/>
    <property type="molecule type" value="Genomic_DNA"/>
</dbReference>
<dbReference type="InterPro" id="IPR036271">
    <property type="entry name" value="Tet_transcr_reg_TetR-rel_C_sf"/>
</dbReference>
<protein>
    <submittedName>
        <fullName evidence="1">TetR family transcriptional regulator</fullName>
    </submittedName>
</protein>